<sequence length="311" mass="36650">MRYLCSIIWEVIIINFQELKQKDKAVFDSFFKADYYENSHFTFTNLFMWRKPYHMEWCVEDGILFLKSKWETDEFILQPFGPQGKMQLAIKKLVDYFSAIGKPLIFYGLEKRMADELEKFPDAKFNIIEDRDNFDYVYSSEDLIYLRGRKFHSKKNHLNNFRKNYPNAQYIPITDEVITLCKLTVNGWYKTRSQDMPDDPFIAAERDAIIEVLNNFADLALKGGAVINDGRIIAFTFGEQLNTDTAVIHVEKADPDINGAYTFINQAFVLNEWQNMKFINREEDMGIDGLRKAKESYRPVKMIKKYNAEIK</sequence>
<dbReference type="AlphaFoldDB" id="A0A4R3K387"/>
<gene>
    <name evidence="2" type="ORF">EDC37_11822</name>
</gene>
<dbReference type="InterPro" id="IPR016732">
    <property type="entry name" value="UCP018688"/>
</dbReference>
<dbReference type="SUPFAM" id="SSF55729">
    <property type="entry name" value="Acyl-CoA N-acyltransferases (Nat)"/>
    <property type="match status" value="2"/>
</dbReference>
<evidence type="ECO:0000313" key="3">
    <source>
        <dbReference type="Proteomes" id="UP000295188"/>
    </source>
</evidence>
<dbReference type="OrthoDB" id="9765580at2"/>
<dbReference type="PIRSF" id="PIRSF018688">
    <property type="entry name" value="UCP018688"/>
    <property type="match status" value="1"/>
</dbReference>
<reference evidence="2 3" key="1">
    <citation type="submission" date="2019-03" db="EMBL/GenBank/DDBJ databases">
        <title>Genomic Encyclopedia of Type Strains, Phase IV (KMG-IV): sequencing the most valuable type-strain genomes for metagenomic binning, comparative biology and taxonomic classification.</title>
        <authorList>
            <person name="Goeker M."/>
        </authorList>
    </citation>
    <scope>NUCLEOTIDE SEQUENCE [LARGE SCALE GENOMIC DNA]</scope>
    <source>
        <strain evidence="2 3">DSM 20467</strain>
    </source>
</reference>
<dbReference type="InterPro" id="IPR016181">
    <property type="entry name" value="Acyl_CoA_acyltransferase"/>
</dbReference>
<keyword evidence="3" id="KW-1185">Reference proteome</keyword>
<organism evidence="2 3">
    <name type="scientific">Pectinatus cerevisiiphilus</name>
    <dbReference type="NCBI Taxonomy" id="86956"/>
    <lineage>
        <taxon>Bacteria</taxon>
        <taxon>Bacillati</taxon>
        <taxon>Bacillota</taxon>
        <taxon>Negativicutes</taxon>
        <taxon>Selenomonadales</taxon>
        <taxon>Selenomonadaceae</taxon>
        <taxon>Pectinatus</taxon>
    </lineage>
</organism>
<dbReference type="InterPro" id="IPR024320">
    <property type="entry name" value="LPG_synthase_C"/>
</dbReference>
<dbReference type="PANTHER" id="PTHR41373:SF1">
    <property type="entry name" value="PHOSPHATIDYLGLYCEROL LYSYLTRANSFERASE C-TERMINAL DOMAIN-CONTAINING PROTEIN"/>
    <property type="match status" value="1"/>
</dbReference>
<evidence type="ECO:0000259" key="1">
    <source>
        <dbReference type="Pfam" id="PF09924"/>
    </source>
</evidence>
<dbReference type="Gene3D" id="3.40.630.30">
    <property type="match status" value="1"/>
</dbReference>
<dbReference type="PANTHER" id="PTHR41373">
    <property type="entry name" value="DUF2156 DOMAIN-CONTAINING PROTEIN"/>
    <property type="match status" value="1"/>
</dbReference>
<evidence type="ECO:0000313" key="2">
    <source>
        <dbReference type="EMBL" id="TCS77150.1"/>
    </source>
</evidence>
<protein>
    <recommendedName>
        <fullName evidence="1">Phosphatidylglycerol lysyltransferase C-terminal domain-containing protein</fullName>
    </recommendedName>
</protein>
<feature type="domain" description="Phosphatidylglycerol lysyltransferase C-terminal" evidence="1">
    <location>
        <begin position="38"/>
        <end position="308"/>
    </location>
</feature>
<dbReference type="RefSeq" id="WP_132551097.1">
    <property type="nucleotide sequence ID" value="NZ_SMAA01000018.1"/>
</dbReference>
<name>A0A4R3K387_9FIRM</name>
<dbReference type="Pfam" id="PF09924">
    <property type="entry name" value="LPG_synthase_C"/>
    <property type="match status" value="1"/>
</dbReference>
<comment type="caution">
    <text evidence="2">The sequence shown here is derived from an EMBL/GenBank/DDBJ whole genome shotgun (WGS) entry which is preliminary data.</text>
</comment>
<accession>A0A4R3K387</accession>
<dbReference type="Proteomes" id="UP000295188">
    <property type="component" value="Unassembled WGS sequence"/>
</dbReference>
<dbReference type="EMBL" id="SMAA01000018">
    <property type="protein sequence ID" value="TCS77150.1"/>
    <property type="molecule type" value="Genomic_DNA"/>
</dbReference>
<proteinExistence type="predicted"/>